<dbReference type="AlphaFoldDB" id="A0A0A9C591"/>
<name>A0A0A9C591_ARUDO</name>
<reference evidence="1" key="2">
    <citation type="journal article" date="2015" name="Data Brief">
        <title>Shoot transcriptome of the giant reed, Arundo donax.</title>
        <authorList>
            <person name="Barrero R.A."/>
            <person name="Guerrero F.D."/>
            <person name="Moolhuijzen P."/>
            <person name="Goolsby J.A."/>
            <person name="Tidwell J."/>
            <person name="Bellgard S.E."/>
            <person name="Bellgard M.I."/>
        </authorList>
    </citation>
    <scope>NUCLEOTIDE SEQUENCE</scope>
    <source>
        <tissue evidence="1">Shoot tissue taken approximately 20 cm above the soil surface</tissue>
    </source>
</reference>
<dbReference type="EMBL" id="GBRH01227149">
    <property type="protein sequence ID" value="JAD70746.1"/>
    <property type="molecule type" value="Transcribed_RNA"/>
</dbReference>
<accession>A0A0A9C591</accession>
<proteinExistence type="predicted"/>
<reference evidence="1" key="1">
    <citation type="submission" date="2014-09" db="EMBL/GenBank/DDBJ databases">
        <authorList>
            <person name="Magalhaes I.L.F."/>
            <person name="Oliveira U."/>
            <person name="Santos F.R."/>
            <person name="Vidigal T.H.D.A."/>
            <person name="Brescovit A.D."/>
            <person name="Santos A.J."/>
        </authorList>
    </citation>
    <scope>NUCLEOTIDE SEQUENCE</scope>
    <source>
        <tissue evidence="1">Shoot tissue taken approximately 20 cm above the soil surface</tissue>
    </source>
</reference>
<organism evidence="1">
    <name type="scientific">Arundo donax</name>
    <name type="common">Giant reed</name>
    <name type="synonym">Donax arundinaceus</name>
    <dbReference type="NCBI Taxonomy" id="35708"/>
    <lineage>
        <taxon>Eukaryota</taxon>
        <taxon>Viridiplantae</taxon>
        <taxon>Streptophyta</taxon>
        <taxon>Embryophyta</taxon>
        <taxon>Tracheophyta</taxon>
        <taxon>Spermatophyta</taxon>
        <taxon>Magnoliopsida</taxon>
        <taxon>Liliopsida</taxon>
        <taxon>Poales</taxon>
        <taxon>Poaceae</taxon>
        <taxon>PACMAD clade</taxon>
        <taxon>Arundinoideae</taxon>
        <taxon>Arundineae</taxon>
        <taxon>Arundo</taxon>
    </lineage>
</organism>
<sequence length="55" mass="6281">MNKQIGIQFKKGEAKSGGGIRVLNRRLLPVFQDLTRICLRKLGDGKQIRNRTKKT</sequence>
<evidence type="ECO:0000313" key="1">
    <source>
        <dbReference type="EMBL" id="JAD70746.1"/>
    </source>
</evidence>
<protein>
    <submittedName>
        <fullName evidence="1">Uncharacterized protein</fullName>
    </submittedName>
</protein>